<evidence type="ECO:0000313" key="2">
    <source>
        <dbReference type="Proteomes" id="UP000198925"/>
    </source>
</evidence>
<sequence length="445" mass="48973">MSWYDKVVWQEGMFLRAQHFQQQDRYLEHLLQARTAPLRPHPWGVTELSLDRDLLGAGKFALASAAGVLEDGTPFAIPGQADQPLPLDLPEGTRNAVVYLAAPIRQPGSPEVAFTEGPENGGARYALRSFEAFDTHSDSTLPAELQVGRPRLRFMLETEERAGFTGIGIARIVEVQADRRVVVDERFIPTCLRISAAPPLANLVAELVGMIGQRAEALAGRLAQPGSRGVADVSQFLLLQALNRWQPLLAHWADAGNTHPEALYASLVQLAGELATFTDPSRRAGSYPGYRHEDLQRSFAPVIADLRRALSADIDQNAVSIPLRDARHGVRIGPITDRNWLRAGSFVLSVQADMPSEHLRRLFPNQVKIGAVEHIRELVNVALPGIAVRPLPVAPRQIPFHAGATYFELDRGSPHWQQMQTSGGFAIHVSGDFPNLRMELWAILA</sequence>
<organism evidence="1 2">
    <name type="scientific">Belnapia rosea</name>
    <dbReference type="NCBI Taxonomy" id="938405"/>
    <lineage>
        <taxon>Bacteria</taxon>
        <taxon>Pseudomonadati</taxon>
        <taxon>Pseudomonadota</taxon>
        <taxon>Alphaproteobacteria</taxon>
        <taxon>Acetobacterales</taxon>
        <taxon>Roseomonadaceae</taxon>
        <taxon>Belnapia</taxon>
    </lineage>
</organism>
<dbReference type="Pfam" id="PF05936">
    <property type="entry name" value="T6SS_VasE"/>
    <property type="match status" value="1"/>
</dbReference>
<dbReference type="RefSeq" id="WP_090565292.1">
    <property type="nucleotide sequence ID" value="NZ_FMXZ01000008.1"/>
</dbReference>
<dbReference type="AlphaFoldDB" id="A0A1G6WUC1"/>
<dbReference type="STRING" id="938405.SAMN02927895_03178"/>
<dbReference type="PANTHER" id="PTHR35566">
    <property type="entry name" value="BLR3599 PROTEIN"/>
    <property type="match status" value="1"/>
</dbReference>
<dbReference type="OrthoDB" id="9775333at2"/>
<accession>A0A1G6WUC1</accession>
<proteinExistence type="predicted"/>
<keyword evidence="2" id="KW-1185">Reference proteome</keyword>
<name>A0A1G6WUC1_9PROT</name>
<dbReference type="Proteomes" id="UP000198925">
    <property type="component" value="Unassembled WGS sequence"/>
</dbReference>
<dbReference type="EMBL" id="FMZX01000011">
    <property type="protein sequence ID" value="SDD69389.1"/>
    <property type="molecule type" value="Genomic_DNA"/>
</dbReference>
<reference evidence="1 2" key="1">
    <citation type="submission" date="2016-10" db="EMBL/GenBank/DDBJ databases">
        <authorList>
            <person name="de Groot N.N."/>
        </authorList>
    </citation>
    <scope>NUCLEOTIDE SEQUENCE [LARGE SCALE GENOMIC DNA]</scope>
    <source>
        <strain evidence="1 2">CPCC 100156</strain>
    </source>
</reference>
<evidence type="ECO:0000313" key="1">
    <source>
        <dbReference type="EMBL" id="SDD69389.1"/>
    </source>
</evidence>
<dbReference type="InterPro" id="IPR010263">
    <property type="entry name" value="T6SS_TssK"/>
</dbReference>
<gene>
    <name evidence="1" type="ORF">SAMN04487779_101159</name>
</gene>
<protein>
    <submittedName>
        <fullName evidence="1">Type VI secretion system protein ImpJ</fullName>
    </submittedName>
</protein>
<dbReference type="PANTHER" id="PTHR35566:SF1">
    <property type="entry name" value="TYPE VI SECRETION SYSTEM BASEPLATE COMPONENT TSSK1"/>
    <property type="match status" value="1"/>
</dbReference>
<dbReference type="NCBIfam" id="TIGR03353">
    <property type="entry name" value="VI_chp_4"/>
    <property type="match status" value="1"/>
</dbReference>